<comment type="similarity">
    <text evidence="11">Belongs to the PsbP family.</text>
</comment>
<dbReference type="GO" id="GO:0009534">
    <property type="term" value="C:chloroplast thylakoid"/>
    <property type="evidence" value="ECO:0007669"/>
    <property type="project" value="UniProtKB-SubCell"/>
</dbReference>
<dbReference type="InterPro" id="IPR002683">
    <property type="entry name" value="PsbP_C"/>
</dbReference>
<proteinExistence type="inferred from homology"/>
<reference evidence="14 15" key="1">
    <citation type="submission" date="2024-09" db="EMBL/GenBank/DDBJ databases">
        <title>Chromosome-scale assembly of Riccia sorocarpa.</title>
        <authorList>
            <person name="Paukszto L."/>
        </authorList>
    </citation>
    <scope>NUCLEOTIDE SEQUENCE [LARGE SCALE GENOMIC DNA]</scope>
    <source>
        <strain evidence="14">LP-2024</strain>
        <tissue evidence="14">Aerial parts of the thallus</tissue>
    </source>
</reference>
<keyword evidence="15" id="KW-1185">Reference proteome</keyword>
<dbReference type="SUPFAM" id="SSF55724">
    <property type="entry name" value="Mog1p/PsbP-like"/>
    <property type="match status" value="1"/>
</dbReference>
<gene>
    <name evidence="14" type="ORF">R1sor_023332</name>
</gene>
<accession>A0ABD3GNW0</accession>
<evidence type="ECO:0000313" key="14">
    <source>
        <dbReference type="EMBL" id="KAL3680376.1"/>
    </source>
</evidence>
<dbReference type="EMBL" id="JBJQOH010000007">
    <property type="protein sequence ID" value="KAL3680376.1"/>
    <property type="molecule type" value="Genomic_DNA"/>
</dbReference>
<evidence type="ECO:0000256" key="6">
    <source>
        <dbReference type="ARBA" id="ARBA00023078"/>
    </source>
</evidence>
<comment type="caution">
    <text evidence="14">The sequence shown here is derived from an EMBL/GenBank/DDBJ whole genome shotgun (WGS) entry which is preliminary data.</text>
</comment>
<keyword evidence="4" id="KW-0934">Plastid</keyword>
<evidence type="ECO:0000256" key="7">
    <source>
        <dbReference type="ARBA" id="ARBA00023276"/>
    </source>
</evidence>
<dbReference type="PANTHER" id="PTHR31407">
    <property type="match status" value="1"/>
</dbReference>
<sequence>MRGKVDNIHGCVNAGGFTNNQVATAILETNVKEVDGKIYYYIIVLIRTTDGDEGGKHQLINVTIDGGKLYVMKTQAGDERWFKGARKFMEGSVNSFQVA</sequence>
<evidence type="ECO:0000256" key="3">
    <source>
        <dbReference type="ARBA" id="ARBA00022531"/>
    </source>
</evidence>
<comment type="function">
    <text evidence="1">May be involved in the regulation of photosystem II.</text>
</comment>
<protein>
    <recommendedName>
        <fullName evidence="10">23 kDa subunit of oxygen evolving system of photosystem II</fullName>
    </recommendedName>
    <alternativeName>
        <fullName evidence="9">23 kDa thylakoid membrane protein</fullName>
    </alternativeName>
    <alternativeName>
        <fullName evidence="8">OEC 23 kDa subunit</fullName>
    </alternativeName>
</protein>
<dbReference type="PANTHER" id="PTHR31407:SF6">
    <property type="entry name" value="OXYGEN-EVOLVING ENHANCER PROTEIN 2-1, CHLOROPLASTIC"/>
    <property type="match status" value="1"/>
</dbReference>
<dbReference type="Gene3D" id="3.40.1000.10">
    <property type="entry name" value="Mog1/PsbP, alpha/beta/alpha sandwich"/>
    <property type="match status" value="1"/>
</dbReference>
<evidence type="ECO:0000259" key="13">
    <source>
        <dbReference type="Pfam" id="PF01789"/>
    </source>
</evidence>
<evidence type="ECO:0000256" key="4">
    <source>
        <dbReference type="ARBA" id="ARBA00022640"/>
    </source>
</evidence>
<evidence type="ECO:0000256" key="10">
    <source>
        <dbReference type="ARBA" id="ARBA00032148"/>
    </source>
</evidence>
<evidence type="ECO:0000256" key="8">
    <source>
        <dbReference type="ARBA" id="ARBA00029584"/>
    </source>
</evidence>
<keyword evidence="7" id="KW-0604">Photosystem II</keyword>
<keyword evidence="6" id="KW-0793">Thylakoid</keyword>
<feature type="domain" description="PsbP C-terminal" evidence="13">
    <location>
        <begin position="20"/>
        <end position="98"/>
    </location>
</feature>
<evidence type="ECO:0000256" key="5">
    <source>
        <dbReference type="ARBA" id="ARBA00022946"/>
    </source>
</evidence>
<dbReference type="GO" id="GO:0009523">
    <property type="term" value="C:photosystem II"/>
    <property type="evidence" value="ECO:0007669"/>
    <property type="project" value="UniProtKB-KW"/>
</dbReference>
<dbReference type="Pfam" id="PF01789">
    <property type="entry name" value="PsbP"/>
    <property type="match status" value="1"/>
</dbReference>
<name>A0ABD3GNW0_9MARC</name>
<keyword evidence="3" id="KW-0602">Photosynthesis</keyword>
<dbReference type="GO" id="GO:0015979">
    <property type="term" value="P:photosynthesis"/>
    <property type="evidence" value="ECO:0007669"/>
    <property type="project" value="UniProtKB-KW"/>
</dbReference>
<evidence type="ECO:0000313" key="15">
    <source>
        <dbReference type="Proteomes" id="UP001633002"/>
    </source>
</evidence>
<dbReference type="Proteomes" id="UP001633002">
    <property type="component" value="Unassembled WGS sequence"/>
</dbReference>
<evidence type="ECO:0000256" key="2">
    <source>
        <dbReference type="ARBA" id="ARBA00022528"/>
    </source>
</evidence>
<evidence type="ECO:0000256" key="9">
    <source>
        <dbReference type="ARBA" id="ARBA00031606"/>
    </source>
</evidence>
<dbReference type="InterPro" id="IPR016123">
    <property type="entry name" value="Mog1/PsbP_a/b/a-sand"/>
</dbReference>
<evidence type="ECO:0000256" key="12">
    <source>
        <dbReference type="ARBA" id="ARBA00046272"/>
    </source>
</evidence>
<organism evidence="14 15">
    <name type="scientific">Riccia sorocarpa</name>
    <dbReference type="NCBI Taxonomy" id="122646"/>
    <lineage>
        <taxon>Eukaryota</taxon>
        <taxon>Viridiplantae</taxon>
        <taxon>Streptophyta</taxon>
        <taxon>Embryophyta</taxon>
        <taxon>Marchantiophyta</taxon>
        <taxon>Marchantiopsida</taxon>
        <taxon>Marchantiidae</taxon>
        <taxon>Marchantiales</taxon>
        <taxon>Ricciaceae</taxon>
        <taxon>Riccia</taxon>
    </lineage>
</organism>
<dbReference type="AlphaFoldDB" id="A0ABD3GNW0"/>
<keyword evidence="2" id="KW-0150">Chloroplast</keyword>
<evidence type="ECO:0000256" key="1">
    <source>
        <dbReference type="ARBA" id="ARBA00002851"/>
    </source>
</evidence>
<comment type="subcellular location">
    <subcellularLocation>
        <location evidence="12">Plastid</location>
        <location evidence="12">Chloroplast thylakoid</location>
    </subcellularLocation>
</comment>
<keyword evidence="5" id="KW-0809">Transit peptide</keyword>
<evidence type="ECO:0000256" key="11">
    <source>
        <dbReference type="ARBA" id="ARBA00035638"/>
    </source>
</evidence>